<evidence type="ECO:0008006" key="5">
    <source>
        <dbReference type="Google" id="ProtNLM"/>
    </source>
</evidence>
<reference evidence="3" key="1">
    <citation type="journal article" date="2023" name="PhytoFront">
        <title>Draft Genome Resources of Seven Strains of Tilletia horrida, Causal Agent of Kernel Smut of Rice.</title>
        <authorList>
            <person name="Khanal S."/>
            <person name="Antony Babu S."/>
            <person name="Zhou X.G."/>
        </authorList>
    </citation>
    <scope>NUCLEOTIDE SEQUENCE</scope>
    <source>
        <strain evidence="3">TX6</strain>
    </source>
</reference>
<dbReference type="Proteomes" id="UP001176517">
    <property type="component" value="Unassembled WGS sequence"/>
</dbReference>
<evidence type="ECO:0000313" key="3">
    <source>
        <dbReference type="EMBL" id="KAK0552643.1"/>
    </source>
</evidence>
<name>A0AAN6GSZ5_9BASI</name>
<feature type="compositionally biased region" description="Low complexity" evidence="1">
    <location>
        <begin position="843"/>
        <end position="852"/>
    </location>
</feature>
<feature type="region of interest" description="Disordered" evidence="1">
    <location>
        <begin position="619"/>
        <end position="722"/>
    </location>
</feature>
<feature type="compositionally biased region" description="Basic and acidic residues" evidence="1">
    <location>
        <begin position="698"/>
        <end position="712"/>
    </location>
</feature>
<feature type="compositionally biased region" description="Polar residues" evidence="1">
    <location>
        <begin position="713"/>
        <end position="722"/>
    </location>
</feature>
<keyword evidence="4" id="KW-1185">Reference proteome</keyword>
<feature type="compositionally biased region" description="Basic and acidic residues" evidence="1">
    <location>
        <begin position="1198"/>
        <end position="1218"/>
    </location>
</feature>
<dbReference type="AlphaFoldDB" id="A0AAN6GSZ5"/>
<feature type="compositionally biased region" description="Polar residues" evidence="1">
    <location>
        <begin position="426"/>
        <end position="438"/>
    </location>
</feature>
<accession>A0AAN6GSZ5</accession>
<evidence type="ECO:0000313" key="4">
    <source>
        <dbReference type="Proteomes" id="UP001176517"/>
    </source>
</evidence>
<feature type="region of interest" description="Disordered" evidence="1">
    <location>
        <begin position="773"/>
        <end position="938"/>
    </location>
</feature>
<feature type="region of interest" description="Disordered" evidence="1">
    <location>
        <begin position="409"/>
        <end position="466"/>
    </location>
</feature>
<feature type="region of interest" description="Disordered" evidence="1">
    <location>
        <begin position="337"/>
        <end position="384"/>
    </location>
</feature>
<feature type="compositionally biased region" description="Basic and acidic residues" evidence="1">
    <location>
        <begin position="874"/>
        <end position="892"/>
    </location>
</feature>
<keyword evidence="2" id="KW-0732">Signal</keyword>
<proteinExistence type="predicted"/>
<protein>
    <recommendedName>
        <fullName evidence="5">Arrestin C-terminal-like domain-containing protein</fullName>
    </recommendedName>
</protein>
<evidence type="ECO:0000256" key="2">
    <source>
        <dbReference type="SAM" id="SignalP"/>
    </source>
</evidence>
<sequence>MVGLGNLLAHACTLSLHFASQDVLVYPAPHEDLPSGSDQQAPPTGPDAVLSGVLEVFAPTERTIPAIKVVLKGSQTVAIPDTLTSAGQAIPTIRYEDATTFSRTIEITAEHHVSNPKGVSRSSRSSSSADLRAVPGQDDSNADIPGAAESVSSPGVFLPRGTSFFSFTFILPATLAPTERCKNGRLRYSCTAHAIGGGRARSNISSPARDIFVIALPQPENLATSAPGRAANINRAEGLNAPGMPTPISLDVQFHDYHQSLGILSVSLTSLSLTVGAIATLSIYHPSPPPLLSVHTIRVTLEQTTEVYNRLRRGWMRFPVEKYKLWEAGHMPFKKVEEQPLRPRPFGAASPVEGQQEDTSSRRSTAWEDSVWVGSDDGGKGRPGNAIRDRLYLSNSDALVAAQAHAQSIHPDQLLGPSSADPRRPGTNSTSYFGSRPSSPDGIGKSRSAPNTPGALSRHSDADGTHMAERNTRISDLLEARELRPHPHPLFATACDNPSHPFLSAISGAWVDRPVPGAGEARSTPTDGPSSYRLRALLRMPSDDHVHPSTLRGTKSDIHHTHEAVVEIYFSRANVFSEEKGKEGRPKLQVFSMRKKVVIQSCVVTPDMIHLPPYLGQVDQSSSAPGSVSHDQPPVYQEAVNERSSFPNSPLLRAQDDLAPSRASTRHDSTASAHEAPAQRSRPSFLRRMSSPSRIAHGSHERRSTRDRHEQEMASQQSHSHLRNTLSAILHPHSHMQAHGSVAQPQAGRNSGTGSRSMFGSAAVAAAASLAKRSGQSGATMHTSTATAPPSRAPSRTASRDSSPTRADHSAAAAPRQNTDHGNSASAAHSGADAGSSGEGHGSQHQHSAQQQQHHHHHHRRNDFTFGFTPSSARRGEGQDADHSSQPNERHAHFIPAQVIGKERGRTLPGSGTASPASRASQSLSHSPSASVAVLSTGSGSSERLSRAASAQQLADAETAQLQQMVNLSGGDQGHSSSSGAPPPAHLANALRQLQLSQTGDSSRTAREKSAMVPGSVASPIYDTHISTASAPGSGTHTPGGTLVTSGPNLPPEWNLLMAPGERTNTTHATCMCGRTTESLLKAERLLMGGAPTAPYFTPSPGPSPYQSHRPSVVALGGSSPAPSSSLHGSGGRDELEGRSPVGIPSPQEPRFFRHSSGADDPDGILLTEGMGSDGRQGASHHRPQGVTMRRSISASEADGRGGDRQDSLHASPSDRNEVIPQDQLESLFPADEFILARGRDPAEILRRKNEMMSL</sequence>
<organism evidence="3 4">
    <name type="scientific">Tilletia horrida</name>
    <dbReference type="NCBI Taxonomy" id="155126"/>
    <lineage>
        <taxon>Eukaryota</taxon>
        <taxon>Fungi</taxon>
        <taxon>Dikarya</taxon>
        <taxon>Basidiomycota</taxon>
        <taxon>Ustilaginomycotina</taxon>
        <taxon>Exobasidiomycetes</taxon>
        <taxon>Tilletiales</taxon>
        <taxon>Tilletiaceae</taxon>
        <taxon>Tilletia</taxon>
    </lineage>
</organism>
<feature type="compositionally biased region" description="Low complexity" evidence="1">
    <location>
        <begin position="821"/>
        <end position="836"/>
    </location>
</feature>
<dbReference type="Gene3D" id="2.60.40.640">
    <property type="match status" value="1"/>
</dbReference>
<dbReference type="EMBL" id="JAPDMZ010000060">
    <property type="protein sequence ID" value="KAK0552643.1"/>
    <property type="molecule type" value="Genomic_DNA"/>
</dbReference>
<feature type="chain" id="PRO_5042879187" description="Arrestin C-terminal-like domain-containing protein" evidence="2">
    <location>
        <begin position="20"/>
        <end position="1255"/>
    </location>
</feature>
<feature type="compositionally biased region" description="Polar residues" evidence="1">
    <location>
        <begin position="619"/>
        <end position="630"/>
    </location>
</feature>
<feature type="compositionally biased region" description="Low complexity" evidence="1">
    <location>
        <begin position="1115"/>
        <end position="1128"/>
    </location>
</feature>
<feature type="region of interest" description="Disordered" evidence="1">
    <location>
        <begin position="1092"/>
        <end position="1225"/>
    </location>
</feature>
<feature type="region of interest" description="Disordered" evidence="1">
    <location>
        <begin position="1025"/>
        <end position="1044"/>
    </location>
</feature>
<feature type="region of interest" description="Disordered" evidence="1">
    <location>
        <begin position="736"/>
        <end position="756"/>
    </location>
</feature>
<dbReference type="InterPro" id="IPR014752">
    <property type="entry name" value="Arrestin-like_C"/>
</dbReference>
<feature type="signal peptide" evidence="2">
    <location>
        <begin position="1"/>
        <end position="19"/>
    </location>
</feature>
<comment type="caution">
    <text evidence="3">The sequence shown here is derived from an EMBL/GenBank/DDBJ whole genome shotgun (WGS) entry which is preliminary data.</text>
</comment>
<feature type="region of interest" description="Disordered" evidence="1">
    <location>
        <begin position="997"/>
        <end position="1017"/>
    </location>
</feature>
<feature type="compositionally biased region" description="Polar residues" evidence="1">
    <location>
        <begin position="774"/>
        <end position="805"/>
    </location>
</feature>
<evidence type="ECO:0000256" key="1">
    <source>
        <dbReference type="SAM" id="MobiDB-lite"/>
    </source>
</evidence>
<gene>
    <name evidence="3" type="ORF">OC846_002819</name>
</gene>
<feature type="region of interest" description="Disordered" evidence="1">
    <location>
        <begin position="112"/>
        <end position="147"/>
    </location>
</feature>
<feature type="compositionally biased region" description="Polar residues" evidence="1">
    <location>
        <begin position="743"/>
        <end position="756"/>
    </location>
</feature>
<feature type="compositionally biased region" description="Low complexity" evidence="1">
    <location>
        <begin position="914"/>
        <end position="936"/>
    </location>
</feature>